<evidence type="ECO:0000259" key="9">
    <source>
        <dbReference type="PROSITE" id="PS50197"/>
    </source>
</evidence>
<dbReference type="InterPro" id="IPR036322">
    <property type="entry name" value="WD40_repeat_dom_sf"/>
</dbReference>
<feature type="region of interest" description="Disordered" evidence="7">
    <location>
        <begin position="957"/>
        <end position="982"/>
    </location>
</feature>
<comment type="function">
    <text evidence="3">May be involved in protein sorting and cell wall formation.</text>
</comment>
<dbReference type="InterPro" id="IPR036372">
    <property type="entry name" value="BEACH_dom_sf"/>
</dbReference>
<dbReference type="RefSeq" id="XP_040779657.1">
    <property type="nucleotide sequence ID" value="XM_040922011.1"/>
</dbReference>
<dbReference type="Pfam" id="PF02138">
    <property type="entry name" value="Beach"/>
    <property type="match status" value="1"/>
</dbReference>
<feature type="compositionally biased region" description="Polar residues" evidence="7">
    <location>
        <begin position="964"/>
        <end position="982"/>
    </location>
</feature>
<keyword evidence="8" id="KW-0812">Transmembrane</keyword>
<dbReference type="PROSITE" id="PS51783">
    <property type="entry name" value="PH_BEACH"/>
    <property type="match status" value="1"/>
</dbReference>
<feature type="domain" description="BEACH-type PH" evidence="10">
    <location>
        <begin position="1658"/>
        <end position="1791"/>
    </location>
</feature>
<evidence type="ECO:0000256" key="1">
    <source>
        <dbReference type="ARBA" id="ARBA00022574"/>
    </source>
</evidence>
<name>A0A9P5CST7_CRYP1</name>
<dbReference type="GeneID" id="63839140"/>
<dbReference type="SMART" id="SM00320">
    <property type="entry name" value="WD40"/>
    <property type="match status" value="3"/>
</dbReference>
<evidence type="ECO:0000256" key="3">
    <source>
        <dbReference type="ARBA" id="ARBA00054699"/>
    </source>
</evidence>
<dbReference type="InterPro" id="IPR001680">
    <property type="entry name" value="WD40_rpt"/>
</dbReference>
<dbReference type="InterPro" id="IPR013320">
    <property type="entry name" value="ConA-like_dom_sf"/>
</dbReference>
<dbReference type="InterPro" id="IPR051944">
    <property type="entry name" value="BEACH_domain_protein"/>
</dbReference>
<feature type="compositionally biased region" description="Polar residues" evidence="7">
    <location>
        <begin position="335"/>
        <end position="350"/>
    </location>
</feature>
<keyword evidence="1 5" id="KW-0853">WD repeat</keyword>
<dbReference type="PANTHER" id="PTHR46108">
    <property type="entry name" value="BLUE CHEESE"/>
    <property type="match status" value="1"/>
</dbReference>
<feature type="region of interest" description="Disordered" evidence="7">
    <location>
        <begin position="1540"/>
        <end position="1603"/>
    </location>
</feature>
<evidence type="ECO:0000256" key="6">
    <source>
        <dbReference type="SAM" id="Coils"/>
    </source>
</evidence>
<dbReference type="InterPro" id="IPR055459">
    <property type="entry name" value="OST48_MD"/>
</dbReference>
<dbReference type="Gene3D" id="2.30.29.30">
    <property type="entry name" value="Pleckstrin-homology domain (PH domain)/Phosphotyrosine-binding domain (PTB)"/>
    <property type="match status" value="1"/>
</dbReference>
<dbReference type="Pfam" id="PF13385">
    <property type="entry name" value="Laminin_G_3"/>
    <property type="match status" value="1"/>
</dbReference>
<feature type="region of interest" description="Disordered" evidence="7">
    <location>
        <begin position="327"/>
        <end position="350"/>
    </location>
</feature>
<evidence type="ECO:0000256" key="4">
    <source>
        <dbReference type="ARBA" id="ARBA00073334"/>
    </source>
</evidence>
<evidence type="ECO:0000313" key="12">
    <source>
        <dbReference type="Proteomes" id="UP000803844"/>
    </source>
</evidence>
<dbReference type="InterPro" id="IPR000409">
    <property type="entry name" value="BEACH_dom"/>
</dbReference>
<evidence type="ECO:0000313" key="11">
    <source>
        <dbReference type="EMBL" id="KAF3768696.1"/>
    </source>
</evidence>
<dbReference type="Pfam" id="PF03345">
    <property type="entry name" value="OST48_N"/>
    <property type="match status" value="1"/>
</dbReference>
<dbReference type="Pfam" id="PF23358">
    <property type="entry name" value="OST48_MD"/>
    <property type="match status" value="1"/>
</dbReference>
<keyword evidence="12" id="KW-1185">Reference proteome</keyword>
<organism evidence="11 12">
    <name type="scientific">Cryphonectria parasitica (strain ATCC 38755 / EP155)</name>
    <dbReference type="NCBI Taxonomy" id="660469"/>
    <lineage>
        <taxon>Eukaryota</taxon>
        <taxon>Fungi</taxon>
        <taxon>Dikarya</taxon>
        <taxon>Ascomycota</taxon>
        <taxon>Pezizomycotina</taxon>
        <taxon>Sordariomycetes</taxon>
        <taxon>Sordariomycetidae</taxon>
        <taxon>Diaporthales</taxon>
        <taxon>Cryphonectriaceae</taxon>
        <taxon>Cryphonectria-Endothia species complex</taxon>
        <taxon>Cryphonectria</taxon>
    </lineage>
</organism>
<dbReference type="InterPro" id="IPR023362">
    <property type="entry name" value="PH-BEACH_dom"/>
</dbReference>
<keyword evidence="8" id="KW-1133">Transmembrane helix</keyword>
<dbReference type="PROSITE" id="PS50294">
    <property type="entry name" value="WD_REPEATS_REGION"/>
    <property type="match status" value="1"/>
</dbReference>
<dbReference type="CDD" id="cd01201">
    <property type="entry name" value="PH_BEACH"/>
    <property type="match status" value="1"/>
</dbReference>
<feature type="coiled-coil region" evidence="6">
    <location>
        <begin position="1438"/>
        <end position="1465"/>
    </location>
</feature>
<dbReference type="PROSITE" id="PS50197">
    <property type="entry name" value="BEACH"/>
    <property type="match status" value="1"/>
</dbReference>
<proteinExistence type="predicted"/>
<dbReference type="InterPro" id="IPR055457">
    <property type="entry name" value="OST48_N"/>
</dbReference>
<dbReference type="SUPFAM" id="SSF49899">
    <property type="entry name" value="Concanavalin A-like lectins/glucanases"/>
    <property type="match status" value="1"/>
</dbReference>
<dbReference type="SMART" id="SM01026">
    <property type="entry name" value="Beach"/>
    <property type="match status" value="1"/>
</dbReference>
<protein>
    <recommendedName>
        <fullName evidence="4">Beige protein homolog 1</fullName>
    </recommendedName>
</protein>
<feature type="region of interest" description="Disordered" evidence="7">
    <location>
        <begin position="1"/>
        <end position="27"/>
    </location>
</feature>
<dbReference type="SUPFAM" id="SSF50729">
    <property type="entry name" value="PH domain-like"/>
    <property type="match status" value="1"/>
</dbReference>
<dbReference type="OrthoDB" id="26681at2759"/>
<accession>A0A9P5CST7</accession>
<dbReference type="CDD" id="cd06071">
    <property type="entry name" value="Beach"/>
    <property type="match status" value="1"/>
</dbReference>
<keyword evidence="2" id="KW-0677">Repeat</keyword>
<dbReference type="Gene3D" id="2.60.120.200">
    <property type="match status" value="1"/>
</dbReference>
<dbReference type="Gene3D" id="2.130.10.10">
    <property type="entry name" value="YVTN repeat-like/Quinoprotein amine dehydrogenase"/>
    <property type="match status" value="1"/>
</dbReference>
<dbReference type="Pfam" id="PF00400">
    <property type="entry name" value="WD40"/>
    <property type="match status" value="1"/>
</dbReference>
<dbReference type="EMBL" id="MU032345">
    <property type="protein sequence ID" value="KAF3768696.1"/>
    <property type="molecule type" value="Genomic_DNA"/>
</dbReference>
<sequence length="2862" mass="322200">MESLSVPKLASRTRRYRSSTSASNPPAVTKATEVLQHLFDEIGAVIQIREGSEYPEFPPILKTARQIHQHVAATNPPSPSQDDFRHLDGYQRLLNVLRAYSGFYNPQKRTLEEKKGFFELLHVVLAIISATFREHHGNRRYFKHRYEKKIVLDLCKSLMHLGVNRLADTQLLLSRQDSAASQFCLDMALKNHGPPFVQFDLSLHGHSSIELPSLGRSFPPQSSAGYTFTAWMRVDRFDPNSHTTIFGVFDASSTCFLMAYLEKDTHNFILQTSVTSQRPSVRFKSVKFKENRWYHIALVHRRPRTMTASKASLFVNGEFAEQLKSQYPMPPPASKASNGSTESFASFNSSGNKTQPVQAFLGTPRNLSTTLGRGLIFSKWSLASAHLLEDALSDDFLAVHYRLGPRYQGNFQDCLGGFQTYEASAALGLRNEMLHPGNEEGSSDILRAIRDKASSILPEQRILLSTLPTAIFRTDGQFLDSFLFRSLSRNAASNLFQMTTKSGTAISINAALPCVNDALVRVHGVAVLTGDPVVATPFNFDANLWRVGGFTPVALKLVERARNAEEFLRSVELMFLAIKKSWRNSEAMERDNGYAILGMLLRAKLGYATSGNDIPGWRLLLTPEERDQLSFQLLSLVLDFIGYKHSSPVESFIVNPLAYRILLIDFDTWRKAAPITQELYYKQFVTFAVNSKFHDFNSRRLQRMRIVKRLLDALKAETLSEDVLPHFLAAFESLIKCNFSTEVHRTIALFITYTFHSSANSQPRTPRPSSAVGTPTVTTNSRIGLRRSTVDSMNGSGLRNLTKKAVGVKILELYTNLLCLKGSYTEIQKFARTVTNKWLLYLLAEDNPEIVVYGCKIISRLLVSHGANYIAKFTNKTGGFAIMAHRLKHWWDIPTLWPMCLSILFGYDVSQIDFDRSFDLMNLTELFGQSRVAYPDVLPVITTMLQHGLRDILKYQDDPESPVNPEQGNFKNLTTSDASSTRPRARSMNFMDELGTRCTRGVDKERVASHAVVLQTIVKFLGDLHKRSADFRDFALSSKYVRLLLAALYPVLVSTDPVSPETELNSRDSALTFEGGDVIIRPLAGSSSTAPIVRTTVVSSVKGSPGQTKGSQLRRASSFVLVTAQDSPQASKSTARLAHVMSPKQQVHAQMISNVVLDGLLGLVLDVFTDQVLVRKDFQGFGLFLKIPPGFQEHQAYFESYILRHFVSHLASIIQSNQAILSETKVLTNMSRFALHMLDATFEGWFMNGAETIMDFLGTMLEYLARPDVSALKSVRLCSQNVTVLKSAFVKLVLLRLSDTDDVQVSESTNVAVLSNIFYWQLVLLDCLSMVEDDSMRLIWYQLYGKLIDARERVRLAAAGILRIMLVQKPHECSRVFREFMTSEDHQLTQGFHTLTEVDDGTFLDWVDQHRPSLDALFLGAMSKPWEEYVSQENQRTLESARLRLSRRKDKLKEWRDEARSIENVLLRHEMANSAWMKSIFHTEHSKHQRLTQDQQDDFVFLVSSFGKMDRDLKRPGGVFADPSPVIKWKLDRTEGRNRMRLRLLPDYSKSQEEYQSKQTKKKQQPEHKSTEPLPSVAGLKLDTKIGPSPPPTKKTVPSGSEAQGIDNAMASEADQTEQPSNSTVAPEDDFEMIEDMNEPGGDEAFEDKNRKVMRRLEVGDTVQSVYNISRIIGLEACEGILIIGKEALYLMDNVFRSADGEIINVWQAPPEERDPYSQIITGSKGAEKPKAQKGNEQESRSWRWHDVISISKRRFLFRDVAIEIFFTDGRSYLMTALTPGIRDEVFARLSNKTPHTSDPKSLPNPEDAWRLEAIKVFDEAPQSFGSKFGSIFNASPWNPIMRRWQKGEISNFHYLMLINTMAGRTFNDLTQYPVFPWVLADYTSEELDLTNPASFRDLSKPMGAQTVARQTDYMLRYSNLMEVGETPFHYGTHYSSAMVVASYLIRLPPFVQSYILLQGGSFDHPDRLFYSIEGAWKSSSRDTGTDVRELIPEFFYLPDFLTNINGYDFGERQGNAGKVDNVILPPWAKGDPKIFIQKNREALESPYVTQRLHHWIDLVFGFKQRGEAAVDNLNVFHHLSYHGAIDLDSLVDEKERAITTNIIHNFGQTPHQVFAKPHPARDIANTAPRRLDTGVQALTRVTYPLLESHERVASIIYAPKLDRLLCASPFRINMPPHYDKFLEWGFADNSIRFYLSDNRKPIGLQENLHQGQISCVAFADSKTLITAGEDSVVSVYTVKMPSGKNVELLPRLSLFGHKTPVNVIAVSKAFSTFLTVSQDGTAFLWDLNRLDFIRKLPVNRPVECARINDVSGEIMLCSGPNVLLYTLNGELLLEQNVCGGEGQDDYVHSCAFYEGQGNEWLENYLVFTGHRRGRVNVWRKAVRKGDGKWVLELLRRLDHVDVKSETGAPIDGPITCVTPMPGVVYTGDEDGRVPVNVFLGPEGTRNHGRGYKITHATPKQDNLKLEHLGERNYDQIIFFPVKAKGLGPNLTAKNLLDFLNAGGNIMVALSSTQAVPTALNAALIELDIQIPAERTGLVVDHFSYDVSSAADSHDVVLLKAPAQYKPGTKNYFSSDNKDAVIAFPRGVGHVLGDGPLLTPVLKAPRTAYIYNQKDQSEVVDEVFAAGEQLALVSVAQARNSARFAVVGSAEMLQDKWVDAKVKRPGEKDTVKTANGDFAKSIAGWTFHEVGHLRVNSVEHRSALTPNVSNPGIYRVSSDATYTISISEWAWDRWVRFEVPDQDELQLEFSMLSAFHRLELQPQEGAPADEGVYSVTFKVPDHHGVFNFITNYKRPFLTNVEEKHTVTVRHLAHDEFDASYEIHAAWPYLTSIGVTCTGWLLFVALWLFNRPQRQADTAKKTQ</sequence>
<evidence type="ECO:0000259" key="10">
    <source>
        <dbReference type="PROSITE" id="PS51783"/>
    </source>
</evidence>
<feature type="domain" description="BEACH" evidence="9">
    <location>
        <begin position="1830"/>
        <end position="2122"/>
    </location>
</feature>
<dbReference type="InterPro" id="IPR015943">
    <property type="entry name" value="WD40/YVTN_repeat-like_dom_sf"/>
</dbReference>
<dbReference type="PANTHER" id="PTHR46108:SF4">
    <property type="entry name" value="BLUE CHEESE"/>
    <property type="match status" value="1"/>
</dbReference>
<evidence type="ECO:0000256" key="8">
    <source>
        <dbReference type="SAM" id="Phobius"/>
    </source>
</evidence>
<dbReference type="Pfam" id="PF14844">
    <property type="entry name" value="PH_BEACH"/>
    <property type="match status" value="1"/>
</dbReference>
<keyword evidence="6" id="KW-0175">Coiled coil</keyword>
<dbReference type="SUPFAM" id="SSF50978">
    <property type="entry name" value="WD40 repeat-like"/>
    <property type="match status" value="1"/>
</dbReference>
<feature type="transmembrane region" description="Helical" evidence="8">
    <location>
        <begin position="2825"/>
        <end position="2848"/>
    </location>
</feature>
<keyword evidence="8" id="KW-0472">Membrane</keyword>
<comment type="caution">
    <text evidence="11">The sequence shown here is derived from an EMBL/GenBank/DDBJ whole genome shotgun (WGS) entry which is preliminary data.</text>
</comment>
<dbReference type="PROSITE" id="PS50082">
    <property type="entry name" value="WD_REPEATS_2"/>
    <property type="match status" value="1"/>
</dbReference>
<evidence type="ECO:0000256" key="2">
    <source>
        <dbReference type="ARBA" id="ARBA00022737"/>
    </source>
</evidence>
<dbReference type="InterPro" id="IPR011993">
    <property type="entry name" value="PH-like_dom_sf"/>
</dbReference>
<dbReference type="FunFam" id="1.10.1540.10:FF:000001">
    <property type="entry name" value="neurobeachin isoform X1"/>
    <property type="match status" value="1"/>
</dbReference>
<dbReference type="InterPro" id="IPR056252">
    <property type="entry name" value="Alfy-like_Arm-like"/>
</dbReference>
<dbReference type="SUPFAM" id="SSF81837">
    <property type="entry name" value="BEACH domain"/>
    <property type="match status" value="1"/>
</dbReference>
<reference evidence="11" key="1">
    <citation type="journal article" date="2020" name="Phytopathology">
        <title>Genome sequence of the chestnut blight fungus Cryphonectria parasitica EP155: A fundamental resource for an archetypical invasive plant pathogen.</title>
        <authorList>
            <person name="Crouch J.A."/>
            <person name="Dawe A."/>
            <person name="Aerts A."/>
            <person name="Barry K."/>
            <person name="Churchill A.C.L."/>
            <person name="Grimwood J."/>
            <person name="Hillman B."/>
            <person name="Milgroom M.G."/>
            <person name="Pangilinan J."/>
            <person name="Smith M."/>
            <person name="Salamov A."/>
            <person name="Schmutz J."/>
            <person name="Yadav J."/>
            <person name="Grigoriev I.V."/>
            <person name="Nuss D."/>
        </authorList>
    </citation>
    <scope>NUCLEOTIDE SEQUENCE</scope>
    <source>
        <strain evidence="11">EP155</strain>
    </source>
</reference>
<dbReference type="Proteomes" id="UP000803844">
    <property type="component" value="Unassembled WGS sequence"/>
</dbReference>
<dbReference type="Pfam" id="PF23295">
    <property type="entry name" value="Arm_4"/>
    <property type="match status" value="1"/>
</dbReference>
<feature type="repeat" description="WD" evidence="5">
    <location>
        <begin position="2255"/>
        <end position="2296"/>
    </location>
</feature>
<evidence type="ECO:0000256" key="5">
    <source>
        <dbReference type="PROSITE-ProRule" id="PRU00221"/>
    </source>
</evidence>
<evidence type="ECO:0000256" key="7">
    <source>
        <dbReference type="SAM" id="MobiDB-lite"/>
    </source>
</evidence>
<dbReference type="Gene3D" id="1.10.1540.10">
    <property type="entry name" value="BEACH domain"/>
    <property type="match status" value="1"/>
</dbReference>
<gene>
    <name evidence="11" type="ORF">M406DRAFT_344757</name>
</gene>
<feature type="region of interest" description="Disordered" evidence="7">
    <location>
        <begin position="759"/>
        <end position="778"/>
    </location>
</feature>